<name>A0A8J2Z6J1_9GAMM</name>
<proteinExistence type="predicted"/>
<evidence type="ECO:0000313" key="1">
    <source>
        <dbReference type="EMBL" id="GGG06429.1"/>
    </source>
</evidence>
<reference evidence="1" key="2">
    <citation type="submission" date="2020-09" db="EMBL/GenBank/DDBJ databases">
        <authorList>
            <person name="Sun Q."/>
            <person name="Zhou Y."/>
        </authorList>
    </citation>
    <scope>NUCLEOTIDE SEQUENCE</scope>
    <source>
        <strain evidence="1">CGMCC 1.15758</strain>
    </source>
</reference>
<dbReference type="Proteomes" id="UP000636949">
    <property type="component" value="Unassembled WGS sequence"/>
</dbReference>
<dbReference type="OrthoDB" id="5623597at2"/>
<dbReference type="EMBL" id="BMJS01000042">
    <property type="protein sequence ID" value="GGG06429.1"/>
    <property type="molecule type" value="Genomic_DNA"/>
</dbReference>
<gene>
    <name evidence="1" type="ORF">GCM10010995_24950</name>
</gene>
<evidence type="ECO:0000313" key="2">
    <source>
        <dbReference type="Proteomes" id="UP000636949"/>
    </source>
</evidence>
<dbReference type="RefSeq" id="WP_117003790.1">
    <property type="nucleotide sequence ID" value="NZ_BMJS01000042.1"/>
</dbReference>
<accession>A0A8J2Z6J1</accession>
<keyword evidence="2" id="KW-1185">Reference proteome</keyword>
<organism evidence="1 2">
    <name type="scientific">Cysteiniphilum litorale</name>
    <dbReference type="NCBI Taxonomy" id="2056700"/>
    <lineage>
        <taxon>Bacteria</taxon>
        <taxon>Pseudomonadati</taxon>
        <taxon>Pseudomonadota</taxon>
        <taxon>Gammaproteobacteria</taxon>
        <taxon>Thiotrichales</taxon>
        <taxon>Fastidiosibacteraceae</taxon>
        <taxon>Cysteiniphilum</taxon>
    </lineage>
</organism>
<dbReference type="AlphaFoldDB" id="A0A8J2Z6J1"/>
<protein>
    <submittedName>
        <fullName evidence="1">Uncharacterized protein</fullName>
    </submittedName>
</protein>
<reference evidence="1" key="1">
    <citation type="journal article" date="2014" name="Int. J. Syst. Evol. Microbiol.">
        <title>Complete genome sequence of Corynebacterium casei LMG S-19264T (=DSM 44701T), isolated from a smear-ripened cheese.</title>
        <authorList>
            <consortium name="US DOE Joint Genome Institute (JGI-PGF)"/>
            <person name="Walter F."/>
            <person name="Albersmeier A."/>
            <person name="Kalinowski J."/>
            <person name="Ruckert C."/>
        </authorList>
    </citation>
    <scope>NUCLEOTIDE SEQUENCE</scope>
    <source>
        <strain evidence="1">CGMCC 1.15758</strain>
    </source>
</reference>
<comment type="caution">
    <text evidence="1">The sequence shown here is derived from an EMBL/GenBank/DDBJ whole genome shotgun (WGS) entry which is preliminary data.</text>
</comment>
<sequence>MVVIANTMIESFYDLIGEAQKVVGIELDVEIEAFVVYALLRNVNYTALKEMTFAQSLLTGISHKNTDELEKVLDCSLIYAGWYPKRAQKLGLSPSYFSDIGKTASLELAYYYRILKSSYQKTYAKISEEFDKLVMLLQSFLSAQEVQKIYTQGFFPVNHKNS</sequence>